<sequence length="80" mass="9409">MNNGHGERRRGRTRRIAYVMGAYFLICTLALIWPVAGLANRIEPVVFGMPFFFFWHVLWVFMVFVGCLVTYLWEYAGEDE</sequence>
<evidence type="ECO:0000313" key="2">
    <source>
        <dbReference type="EMBL" id="TCJ18906.1"/>
    </source>
</evidence>
<feature type="transmembrane region" description="Helical" evidence="1">
    <location>
        <begin position="16"/>
        <end position="39"/>
    </location>
</feature>
<accession>A0A4R1BNN4</accession>
<evidence type="ECO:0000313" key="3">
    <source>
        <dbReference type="Proteomes" id="UP000295244"/>
    </source>
</evidence>
<organism evidence="2 3">
    <name type="scientific">Rubrobacter taiwanensis</name>
    <dbReference type="NCBI Taxonomy" id="185139"/>
    <lineage>
        <taxon>Bacteria</taxon>
        <taxon>Bacillati</taxon>
        <taxon>Actinomycetota</taxon>
        <taxon>Rubrobacteria</taxon>
        <taxon>Rubrobacterales</taxon>
        <taxon>Rubrobacteraceae</taxon>
        <taxon>Rubrobacter</taxon>
    </lineage>
</organism>
<dbReference type="EMBL" id="SKBU01000009">
    <property type="protein sequence ID" value="TCJ18906.1"/>
    <property type="molecule type" value="Genomic_DNA"/>
</dbReference>
<gene>
    <name evidence="2" type="ORF">E0L93_05240</name>
</gene>
<dbReference type="AlphaFoldDB" id="A0A4R1BNN4"/>
<dbReference type="OrthoDB" id="4950461at2"/>
<feature type="transmembrane region" description="Helical" evidence="1">
    <location>
        <begin position="51"/>
        <end position="73"/>
    </location>
</feature>
<keyword evidence="1" id="KW-0472">Membrane</keyword>
<keyword evidence="1" id="KW-1133">Transmembrane helix</keyword>
<keyword evidence="1" id="KW-0812">Transmembrane</keyword>
<name>A0A4R1BNN4_9ACTN</name>
<reference evidence="2 3" key="1">
    <citation type="submission" date="2019-03" db="EMBL/GenBank/DDBJ databases">
        <title>Whole genome sequence of a novel Rubrobacter taiwanensis strain, isolated from Yellowstone National Park.</title>
        <authorList>
            <person name="Freed S."/>
            <person name="Ramaley R.F."/>
            <person name="Kyndt J.A."/>
        </authorList>
    </citation>
    <scope>NUCLEOTIDE SEQUENCE [LARGE SCALE GENOMIC DNA]</scope>
    <source>
        <strain evidence="2 3">Yellowstone</strain>
    </source>
</reference>
<proteinExistence type="predicted"/>
<keyword evidence="3" id="KW-1185">Reference proteome</keyword>
<protein>
    <submittedName>
        <fullName evidence="2">DUF3311 domain-containing protein</fullName>
    </submittedName>
</protein>
<comment type="caution">
    <text evidence="2">The sequence shown here is derived from an EMBL/GenBank/DDBJ whole genome shotgun (WGS) entry which is preliminary data.</text>
</comment>
<dbReference type="Proteomes" id="UP000295244">
    <property type="component" value="Unassembled WGS sequence"/>
</dbReference>
<evidence type="ECO:0000256" key="1">
    <source>
        <dbReference type="SAM" id="Phobius"/>
    </source>
</evidence>